<evidence type="ECO:0000313" key="9">
    <source>
        <dbReference type="RefSeq" id="XP_052125054.1"/>
    </source>
</evidence>
<keyword evidence="3" id="KW-1003">Cell membrane</keyword>
<dbReference type="Pfam" id="PF09790">
    <property type="entry name" value="Hyccin"/>
    <property type="match status" value="1"/>
</dbReference>
<keyword evidence="8" id="KW-1185">Reference proteome</keyword>
<feature type="compositionally biased region" description="Basic and acidic residues" evidence="7">
    <location>
        <begin position="423"/>
        <end position="435"/>
    </location>
</feature>
<evidence type="ECO:0000256" key="3">
    <source>
        <dbReference type="ARBA" id="ARBA00022475"/>
    </source>
</evidence>
<dbReference type="GO" id="GO:0005829">
    <property type="term" value="C:cytosol"/>
    <property type="evidence" value="ECO:0007669"/>
    <property type="project" value="UniProtKB-SubCell"/>
</dbReference>
<evidence type="ECO:0000256" key="1">
    <source>
        <dbReference type="ARBA" id="ARBA00004236"/>
    </source>
</evidence>
<dbReference type="GO" id="GO:0046854">
    <property type="term" value="P:phosphatidylinositol phosphate biosynthetic process"/>
    <property type="evidence" value="ECO:0007669"/>
    <property type="project" value="TreeGrafter"/>
</dbReference>
<organism evidence="8 9">
    <name type="scientific">Frankliniella occidentalis</name>
    <name type="common">Western flower thrips</name>
    <name type="synonym">Euthrips occidentalis</name>
    <dbReference type="NCBI Taxonomy" id="133901"/>
    <lineage>
        <taxon>Eukaryota</taxon>
        <taxon>Metazoa</taxon>
        <taxon>Ecdysozoa</taxon>
        <taxon>Arthropoda</taxon>
        <taxon>Hexapoda</taxon>
        <taxon>Insecta</taxon>
        <taxon>Pterygota</taxon>
        <taxon>Neoptera</taxon>
        <taxon>Paraneoptera</taxon>
        <taxon>Thysanoptera</taxon>
        <taxon>Terebrantia</taxon>
        <taxon>Thripoidea</taxon>
        <taxon>Thripidae</taxon>
        <taxon>Frankliniella</taxon>
    </lineage>
</organism>
<comment type="subcellular location">
    <subcellularLocation>
        <location evidence="1">Cell membrane</location>
    </subcellularLocation>
    <subcellularLocation>
        <location evidence="2">Cytoplasm</location>
        <location evidence="2">Cytosol</location>
    </subcellularLocation>
</comment>
<feature type="compositionally biased region" description="Low complexity" evidence="7">
    <location>
        <begin position="443"/>
        <end position="457"/>
    </location>
</feature>
<dbReference type="RefSeq" id="XP_052125054.1">
    <property type="nucleotide sequence ID" value="XM_052269094.1"/>
</dbReference>
<evidence type="ECO:0000256" key="5">
    <source>
        <dbReference type="ARBA" id="ARBA00023136"/>
    </source>
</evidence>
<dbReference type="PANTHER" id="PTHR31220">
    <property type="entry name" value="HYCCIN RELATED"/>
    <property type="match status" value="1"/>
</dbReference>
<sequence>MNESLNALNSSSNTSNLRNGIVKMTEQLVREWLSDYAGLSPVEAHTFVASLEHNQELVAAIYTVLEGRDHYQKLVDPVCNQLFAFYRSKEPELQKFTIQFIPTLVYVYLNSVSCREKKNDWSVETLLLGIYNLEVVDESGQPKVVSFRLPSLAQSSIYHETMHLDPASLTQKELRRLEECNTRLISWGPLPQVESLNAQNRLKTMTTLLFVYNRHLSRFHKSALEKLCRVCSKIAAQGFTRVSSHPHSNSSASLSPQRPPPRIPVSSQFLLELLHAIYFAMFNELSSMAVQALEDVHFRGCYECLPDIMLVAGAIRNSIKDTPSGQALDGPMGISMAVSPATNTVTVSKSMITNASFRTKKLPDDLEEDLGSNPSTSQQEALFSLHHKGNLEACPDTPVRPARHRKGRPWRYSSRNSIEEDPSDGKIIEEKEKRNSPKRPLSRRGSSNRSGTSSPNTCRSVGDISSPSKIILKENGVVAIEKSSPQSPRLNEVVLRESPDSRSPSKSSNRMSAGARLFKVSEEEIVSSFGKSKEHLTSGRPASLSISSYQEK</sequence>
<proteinExistence type="inferred from homology"/>
<evidence type="ECO:0000256" key="4">
    <source>
        <dbReference type="ARBA" id="ARBA00022490"/>
    </source>
</evidence>
<dbReference type="GO" id="GO:0072659">
    <property type="term" value="P:protein localization to plasma membrane"/>
    <property type="evidence" value="ECO:0007669"/>
    <property type="project" value="TreeGrafter"/>
</dbReference>
<feature type="compositionally biased region" description="Low complexity" evidence="7">
    <location>
        <begin position="501"/>
        <end position="512"/>
    </location>
</feature>
<comment type="similarity">
    <text evidence="6">Belongs to the Hyccin family.</text>
</comment>
<evidence type="ECO:0000256" key="2">
    <source>
        <dbReference type="ARBA" id="ARBA00004514"/>
    </source>
</evidence>
<keyword evidence="4" id="KW-0963">Cytoplasm</keyword>
<dbReference type="Proteomes" id="UP000504606">
    <property type="component" value="Unplaced"/>
</dbReference>
<dbReference type="GO" id="GO:0005886">
    <property type="term" value="C:plasma membrane"/>
    <property type="evidence" value="ECO:0007669"/>
    <property type="project" value="UniProtKB-SubCell"/>
</dbReference>
<feature type="region of interest" description="Disordered" evidence="7">
    <location>
        <begin position="482"/>
        <end position="514"/>
    </location>
</feature>
<keyword evidence="5" id="KW-0472">Membrane</keyword>
<evidence type="ECO:0000313" key="8">
    <source>
        <dbReference type="Proteomes" id="UP000504606"/>
    </source>
</evidence>
<dbReference type="GeneID" id="113214544"/>
<evidence type="ECO:0000256" key="7">
    <source>
        <dbReference type="SAM" id="MobiDB-lite"/>
    </source>
</evidence>
<dbReference type="CTD" id="37019"/>
<dbReference type="InterPro" id="IPR018619">
    <property type="entry name" value="Hyccin"/>
</dbReference>
<reference evidence="9" key="1">
    <citation type="submission" date="2025-08" db="UniProtKB">
        <authorList>
            <consortium name="RefSeq"/>
        </authorList>
    </citation>
    <scope>IDENTIFICATION</scope>
    <source>
        <tissue evidence="9">Whole organism</tissue>
    </source>
</reference>
<name>A0A9C6UDN1_FRAOC</name>
<feature type="region of interest" description="Disordered" evidence="7">
    <location>
        <begin position="389"/>
        <end position="465"/>
    </location>
</feature>
<gene>
    <name evidence="9" type="primary">LOC113214544</name>
</gene>
<dbReference type="PANTHER" id="PTHR31220:SF1">
    <property type="entry name" value="GH21176P"/>
    <property type="match status" value="1"/>
</dbReference>
<dbReference type="AlphaFoldDB" id="A0A9C6UDN1"/>
<protein>
    <submittedName>
        <fullName evidence="9">Hyccin isoform X2</fullName>
    </submittedName>
</protein>
<evidence type="ECO:0000256" key="6">
    <source>
        <dbReference type="ARBA" id="ARBA00034482"/>
    </source>
</evidence>
<accession>A0A9C6UDN1</accession>
<feature type="region of interest" description="Disordered" evidence="7">
    <location>
        <begin position="529"/>
        <end position="552"/>
    </location>
</feature>